<organism evidence="1 2">
    <name type="scientific">Hassallia byssoidea VB512170</name>
    <dbReference type="NCBI Taxonomy" id="1304833"/>
    <lineage>
        <taxon>Bacteria</taxon>
        <taxon>Bacillati</taxon>
        <taxon>Cyanobacteriota</taxon>
        <taxon>Cyanophyceae</taxon>
        <taxon>Nostocales</taxon>
        <taxon>Tolypothrichaceae</taxon>
        <taxon>Hassallia</taxon>
    </lineage>
</organism>
<evidence type="ECO:0000313" key="2">
    <source>
        <dbReference type="Proteomes" id="UP000031549"/>
    </source>
</evidence>
<reference evidence="1 2" key="1">
    <citation type="journal article" date="2015" name="Genome Announc.">
        <title>Draft Genome Sequence of Cyanobacterium Hassallia byssoidea Strain VB512170, Isolated from Monuments in India.</title>
        <authorList>
            <person name="Singh D."/>
            <person name="Chandrababunaidu M.M."/>
            <person name="Panda A."/>
            <person name="Sen D."/>
            <person name="Bhattacharyya S."/>
            <person name="Adhikary S.P."/>
            <person name="Tripathy S."/>
        </authorList>
    </citation>
    <scope>NUCLEOTIDE SEQUENCE [LARGE SCALE GENOMIC DNA]</scope>
    <source>
        <strain evidence="1 2">VB512170</strain>
    </source>
</reference>
<gene>
    <name evidence="1" type="primary">tcmP</name>
    <name evidence="1" type="ORF">PI95_016255</name>
</gene>
<proteinExistence type="predicted"/>
<dbReference type="RefSeq" id="WP_163518943.1">
    <property type="nucleotide sequence ID" value="NZ_JTCM02000034.1"/>
</dbReference>
<name>A0A846H9N8_9CYAN</name>
<protein>
    <submittedName>
        <fullName evidence="1">Three-Cys-motif partner protein TcmP</fullName>
    </submittedName>
</protein>
<dbReference type="EMBL" id="JTCM02000034">
    <property type="protein sequence ID" value="NEU74066.1"/>
    <property type="molecule type" value="Genomic_DNA"/>
</dbReference>
<accession>A0A846H9N8</accession>
<sequence length="429" mass="50893">MSKSQANWSADGSHIPDINPHTKAKHQILETYLENLIYTLYSKGRRGETTFTFVDGFCGGGMYCDRDNKSEWKGSPLRIIEAIRAGYKKSKREYDLNVKFIFIDNKRDHLACLKNYSMPKAGFGELVNGQPHKFKGEVGNLVEECEFICGEFENLVNEVIFKIDLRKGHSFFFLDPFGWTDVSMQSIRKINDLKRTEILYTYMIDYIKRFVCDRDGKDKDTFNRILDAEEYYQFDNFNTFDRIGGQCYLRNESMRLFRDKGKAKYVFTFSMIPRGDVSVLYYLMHLSQKLTALEVIKESFWQENNLDYQYYFELYGHGFRTADFYEDNQLELKFDVTQNSEYFCLEKLDIHLGRIIRNNQDGIIFRELCHQTMERNPASKEHYTNYINLLRNEKEIEIWRKGEIVKGRKVDLRKSDIIKLTKYKQLSLF</sequence>
<dbReference type="InterPro" id="IPR031009">
    <property type="entry name" value="Tcm_partner"/>
</dbReference>
<comment type="caution">
    <text evidence="1">The sequence shown here is derived from an EMBL/GenBank/DDBJ whole genome shotgun (WGS) entry which is preliminary data.</text>
</comment>
<keyword evidence="2" id="KW-1185">Reference proteome</keyword>
<evidence type="ECO:0000313" key="1">
    <source>
        <dbReference type="EMBL" id="NEU74066.1"/>
    </source>
</evidence>
<dbReference type="AlphaFoldDB" id="A0A846H9N8"/>
<dbReference type="NCBIfam" id="TIGR04474">
    <property type="entry name" value="tcm_partner"/>
    <property type="match status" value="1"/>
</dbReference>
<dbReference type="Proteomes" id="UP000031549">
    <property type="component" value="Unassembled WGS sequence"/>
</dbReference>